<dbReference type="Proteomes" id="UP000821837">
    <property type="component" value="Unassembled WGS sequence"/>
</dbReference>
<proteinExistence type="predicted"/>
<name>A0A9D4SMD3_RHISA</name>
<dbReference type="EMBL" id="JABSTV010001604">
    <property type="protein sequence ID" value="KAH7932335.1"/>
    <property type="molecule type" value="Genomic_DNA"/>
</dbReference>
<sequence>MGKNSKDKKTMKGKSSKGTGNRPQDFLKGDRGTTPKCSLVQSETDSSAEESGESRDTTRDERTARQERRARKMGKHTTFQKPQLNEESSEEEDEHNTRKALATLSNAAEQMERSSEQEFPPWRSSKVEAPGDGGISKATPLQKLMKADRKLFKAISVIATETAENETVSSQLDLIINEVSKMKSLILEATHEVAGLQGELRATRGATGMGQSPTPSMADVIRDTAQWEPDRQPSPPKYRESIVVKSAIHGTDELSKLITQNIDPCSLGLRDVETRPVRDGVVISSTSKEAIASLQKELKSNDATGHAIEVTQGKKRLPQIKVVGINEDLSDEEMQACLLTQNDLRCTADDFILAKTWKGRGGKTACFDITKRASEALRGKTHLNIKWTRCRFFDNTFIARCKNCSQVGHVEKFCGEASRCTDCGGAHHFRQCKNHQKNCSACERELPRAKRDHSFLSLDCPVFKDAQARRTRELIARL</sequence>
<evidence type="ECO:0000313" key="3">
    <source>
        <dbReference type="Proteomes" id="UP000821837"/>
    </source>
</evidence>
<feature type="compositionally biased region" description="Basic and acidic residues" evidence="1">
    <location>
        <begin position="1"/>
        <end position="10"/>
    </location>
</feature>
<keyword evidence="3" id="KW-1185">Reference proteome</keyword>
<reference evidence="2" key="1">
    <citation type="journal article" date="2020" name="Cell">
        <title>Large-Scale Comparative Analyses of Tick Genomes Elucidate Their Genetic Diversity and Vector Capacities.</title>
        <authorList>
            <consortium name="Tick Genome and Microbiome Consortium (TIGMIC)"/>
            <person name="Jia N."/>
            <person name="Wang J."/>
            <person name="Shi W."/>
            <person name="Du L."/>
            <person name="Sun Y."/>
            <person name="Zhan W."/>
            <person name="Jiang J.F."/>
            <person name="Wang Q."/>
            <person name="Zhang B."/>
            <person name="Ji P."/>
            <person name="Bell-Sakyi L."/>
            <person name="Cui X.M."/>
            <person name="Yuan T.T."/>
            <person name="Jiang B.G."/>
            <person name="Yang W.F."/>
            <person name="Lam T.T."/>
            <person name="Chang Q.C."/>
            <person name="Ding S.J."/>
            <person name="Wang X.J."/>
            <person name="Zhu J.G."/>
            <person name="Ruan X.D."/>
            <person name="Zhao L."/>
            <person name="Wei J.T."/>
            <person name="Ye R.Z."/>
            <person name="Que T.C."/>
            <person name="Du C.H."/>
            <person name="Zhou Y.H."/>
            <person name="Cheng J.X."/>
            <person name="Dai P.F."/>
            <person name="Guo W.B."/>
            <person name="Han X.H."/>
            <person name="Huang E.J."/>
            <person name="Li L.F."/>
            <person name="Wei W."/>
            <person name="Gao Y.C."/>
            <person name="Liu J.Z."/>
            <person name="Shao H.Z."/>
            <person name="Wang X."/>
            <person name="Wang C.C."/>
            <person name="Yang T.C."/>
            <person name="Huo Q.B."/>
            <person name="Li W."/>
            <person name="Chen H.Y."/>
            <person name="Chen S.E."/>
            <person name="Zhou L.G."/>
            <person name="Ni X.B."/>
            <person name="Tian J.H."/>
            <person name="Sheng Y."/>
            <person name="Liu T."/>
            <person name="Pan Y.S."/>
            <person name="Xia L.Y."/>
            <person name="Li J."/>
            <person name="Zhao F."/>
            <person name="Cao W.C."/>
        </authorList>
    </citation>
    <scope>NUCLEOTIDE SEQUENCE</scope>
    <source>
        <strain evidence="2">Rsan-2018</strain>
    </source>
</reference>
<evidence type="ECO:0000313" key="2">
    <source>
        <dbReference type="EMBL" id="KAH7932335.1"/>
    </source>
</evidence>
<dbReference type="VEuPathDB" id="VectorBase:RSAN_039515"/>
<dbReference type="AlphaFoldDB" id="A0A9D4SMD3"/>
<feature type="compositionally biased region" description="Basic and acidic residues" evidence="1">
    <location>
        <begin position="52"/>
        <end position="67"/>
    </location>
</feature>
<evidence type="ECO:0000256" key="1">
    <source>
        <dbReference type="SAM" id="MobiDB-lite"/>
    </source>
</evidence>
<accession>A0A9D4SMD3</accession>
<comment type="caution">
    <text evidence="2">The sequence shown here is derived from an EMBL/GenBank/DDBJ whole genome shotgun (WGS) entry which is preliminary data.</text>
</comment>
<gene>
    <name evidence="2" type="ORF">HPB52_024705</name>
</gene>
<organism evidence="2 3">
    <name type="scientific">Rhipicephalus sanguineus</name>
    <name type="common">Brown dog tick</name>
    <name type="synonym">Ixodes sanguineus</name>
    <dbReference type="NCBI Taxonomy" id="34632"/>
    <lineage>
        <taxon>Eukaryota</taxon>
        <taxon>Metazoa</taxon>
        <taxon>Ecdysozoa</taxon>
        <taxon>Arthropoda</taxon>
        <taxon>Chelicerata</taxon>
        <taxon>Arachnida</taxon>
        <taxon>Acari</taxon>
        <taxon>Parasitiformes</taxon>
        <taxon>Ixodida</taxon>
        <taxon>Ixodoidea</taxon>
        <taxon>Ixodidae</taxon>
        <taxon>Rhipicephalinae</taxon>
        <taxon>Rhipicephalus</taxon>
        <taxon>Rhipicephalus</taxon>
    </lineage>
</organism>
<feature type="region of interest" description="Disordered" evidence="1">
    <location>
        <begin position="1"/>
        <end position="138"/>
    </location>
</feature>
<feature type="compositionally biased region" description="Polar residues" evidence="1">
    <location>
        <begin position="35"/>
        <end position="45"/>
    </location>
</feature>
<evidence type="ECO:0008006" key="4">
    <source>
        <dbReference type="Google" id="ProtNLM"/>
    </source>
</evidence>
<reference evidence="2" key="2">
    <citation type="submission" date="2021-09" db="EMBL/GenBank/DDBJ databases">
        <authorList>
            <person name="Jia N."/>
            <person name="Wang J."/>
            <person name="Shi W."/>
            <person name="Du L."/>
            <person name="Sun Y."/>
            <person name="Zhan W."/>
            <person name="Jiang J."/>
            <person name="Wang Q."/>
            <person name="Zhang B."/>
            <person name="Ji P."/>
            <person name="Sakyi L.B."/>
            <person name="Cui X."/>
            <person name="Yuan T."/>
            <person name="Jiang B."/>
            <person name="Yang W."/>
            <person name="Lam T.T.-Y."/>
            <person name="Chang Q."/>
            <person name="Ding S."/>
            <person name="Wang X."/>
            <person name="Zhu J."/>
            <person name="Ruan X."/>
            <person name="Zhao L."/>
            <person name="Wei J."/>
            <person name="Que T."/>
            <person name="Du C."/>
            <person name="Cheng J."/>
            <person name="Dai P."/>
            <person name="Han X."/>
            <person name="Huang E."/>
            <person name="Gao Y."/>
            <person name="Liu J."/>
            <person name="Shao H."/>
            <person name="Ye R."/>
            <person name="Li L."/>
            <person name="Wei W."/>
            <person name="Wang X."/>
            <person name="Wang C."/>
            <person name="Huo Q."/>
            <person name="Li W."/>
            <person name="Guo W."/>
            <person name="Chen H."/>
            <person name="Chen S."/>
            <person name="Zhou L."/>
            <person name="Zhou L."/>
            <person name="Ni X."/>
            <person name="Tian J."/>
            <person name="Zhou Y."/>
            <person name="Sheng Y."/>
            <person name="Liu T."/>
            <person name="Pan Y."/>
            <person name="Xia L."/>
            <person name="Li J."/>
            <person name="Zhao F."/>
            <person name="Cao W."/>
        </authorList>
    </citation>
    <scope>NUCLEOTIDE SEQUENCE</scope>
    <source>
        <strain evidence="2">Rsan-2018</strain>
        <tissue evidence="2">Larvae</tissue>
    </source>
</reference>
<protein>
    <recommendedName>
        <fullName evidence="4">Gag-like protein</fullName>
    </recommendedName>
</protein>